<keyword evidence="7 8" id="KW-0663">Pyridoxal phosphate</keyword>
<evidence type="ECO:0000256" key="9">
    <source>
        <dbReference type="RuleBase" id="RU365036"/>
    </source>
</evidence>
<sequence>MISKLMKRFQGAQPLTQASKSAMSVVNSNQHYLEMESKYVCNNYLPLPIVADRGERIYIWDVEGNKYYDFLCGYSSTNQGHCHPKIVKALVDQASKITQTSRAFCNPEMPAFSKYITELLGYEKFLPSSTGVEACESACKLARRWGYVVKKVEKDKASILMANGCFWGRSITACSGSDDFIRYNNFGPLTPGFPLVDFNDLEGIENYLKSDPNCVGVMLEPIQGEGGVIIPQEGYLSKVKQLCKKYNVLLITDEVQTGLGRTGKLMGYNHDLGDDRPDIVTLGKAISGGVTPVSGILAKAEVMDTIKAGDHGSTYGGNPLGMAVAKAAVSAIVEEGMVENSEAMGKIFAQRLSNIDSDLVKEVRSRGLFCGLEFKHDLNVDGNHFAKVLMKNGLITKATHKYCVRFAPALVINEEEVHAAADIIEKSMVELEEMNSKM</sequence>
<dbReference type="InterPro" id="IPR015424">
    <property type="entry name" value="PyrdxlP-dep_Trfase"/>
</dbReference>
<evidence type="ECO:0000256" key="4">
    <source>
        <dbReference type="ARBA" id="ARBA00012924"/>
    </source>
</evidence>
<dbReference type="Gene3D" id="3.90.1150.10">
    <property type="entry name" value="Aspartate Aminotransferase, domain 1"/>
    <property type="match status" value="1"/>
</dbReference>
<comment type="pathway">
    <text evidence="2 9">Amino-acid biosynthesis; L-proline biosynthesis; L-glutamate 5-semialdehyde from L-ornithine: step 1/1.</text>
</comment>
<dbReference type="InterPro" id="IPR010164">
    <property type="entry name" value="Orn_aminotrans"/>
</dbReference>
<dbReference type="Pfam" id="PF00202">
    <property type="entry name" value="Aminotran_3"/>
    <property type="match status" value="1"/>
</dbReference>
<evidence type="ECO:0000256" key="8">
    <source>
        <dbReference type="RuleBase" id="RU003560"/>
    </source>
</evidence>
<evidence type="ECO:0000256" key="2">
    <source>
        <dbReference type="ARBA" id="ARBA00004998"/>
    </source>
</evidence>
<evidence type="ECO:0000256" key="3">
    <source>
        <dbReference type="ARBA" id="ARBA00008954"/>
    </source>
</evidence>
<comment type="cofactor">
    <cofactor evidence="1 9">
        <name>pyridoxal 5'-phosphate</name>
        <dbReference type="ChEBI" id="CHEBI:597326"/>
    </cofactor>
</comment>
<protein>
    <recommendedName>
        <fullName evidence="4 9">Ornithine aminotransferase</fullName>
        <ecNumber evidence="4 9">2.6.1.13</ecNumber>
    </recommendedName>
</protein>
<dbReference type="GO" id="GO:0004587">
    <property type="term" value="F:ornithine aminotransferase activity"/>
    <property type="evidence" value="ECO:0007669"/>
    <property type="project" value="UniProtKB-EC"/>
</dbReference>
<evidence type="ECO:0000256" key="6">
    <source>
        <dbReference type="ARBA" id="ARBA00022679"/>
    </source>
</evidence>
<evidence type="ECO:0000313" key="10">
    <source>
        <dbReference type="EMBL" id="CAE0234135.1"/>
    </source>
</evidence>
<keyword evidence="6 9" id="KW-0808">Transferase</keyword>
<dbReference type="NCBIfam" id="TIGR01885">
    <property type="entry name" value="Orn_aminotrans"/>
    <property type="match status" value="1"/>
</dbReference>
<dbReference type="CDD" id="cd00610">
    <property type="entry name" value="OAT_like"/>
    <property type="match status" value="1"/>
</dbReference>
<organism evidence="10">
    <name type="scientific">Strombidium rassoulzadegani</name>
    <dbReference type="NCBI Taxonomy" id="1082188"/>
    <lineage>
        <taxon>Eukaryota</taxon>
        <taxon>Sar</taxon>
        <taxon>Alveolata</taxon>
        <taxon>Ciliophora</taxon>
        <taxon>Intramacronucleata</taxon>
        <taxon>Spirotrichea</taxon>
        <taxon>Oligotrichia</taxon>
        <taxon>Strombidiidae</taxon>
        <taxon>Strombidium</taxon>
    </lineage>
</organism>
<accession>A0A7S3CQ06</accession>
<evidence type="ECO:0000256" key="5">
    <source>
        <dbReference type="ARBA" id="ARBA00022576"/>
    </source>
</evidence>
<dbReference type="FunFam" id="3.40.640.10:FF:000011">
    <property type="entry name" value="Ornithine aminotransferase"/>
    <property type="match status" value="1"/>
</dbReference>
<dbReference type="PIRSF" id="PIRSF000521">
    <property type="entry name" value="Transaminase_4ab_Lys_Orn"/>
    <property type="match status" value="1"/>
</dbReference>
<gene>
    <name evidence="10" type="ORF">SRAS04492_LOCUS5937</name>
</gene>
<dbReference type="GO" id="GO:0019544">
    <property type="term" value="P:L-arginine catabolic process to L-glutamate"/>
    <property type="evidence" value="ECO:0007669"/>
    <property type="project" value="TreeGrafter"/>
</dbReference>
<comment type="similarity">
    <text evidence="3 8">Belongs to the class-III pyridoxal-phosphate-dependent aminotransferase family.</text>
</comment>
<dbReference type="GO" id="GO:0005737">
    <property type="term" value="C:cytoplasm"/>
    <property type="evidence" value="ECO:0007669"/>
    <property type="project" value="TreeGrafter"/>
</dbReference>
<dbReference type="InterPro" id="IPR015421">
    <property type="entry name" value="PyrdxlP-dep_Trfase_major"/>
</dbReference>
<evidence type="ECO:0000256" key="1">
    <source>
        <dbReference type="ARBA" id="ARBA00001933"/>
    </source>
</evidence>
<dbReference type="GO" id="GO:0055129">
    <property type="term" value="P:L-proline biosynthetic process"/>
    <property type="evidence" value="ECO:0007669"/>
    <property type="project" value="UniProtKB-UniPathway"/>
</dbReference>
<evidence type="ECO:0000256" key="7">
    <source>
        <dbReference type="ARBA" id="ARBA00022898"/>
    </source>
</evidence>
<dbReference type="SUPFAM" id="SSF53383">
    <property type="entry name" value="PLP-dependent transferases"/>
    <property type="match status" value="1"/>
</dbReference>
<dbReference type="GO" id="GO:0010121">
    <property type="term" value="P:L-arginine catabolic process to proline via ornithine"/>
    <property type="evidence" value="ECO:0007669"/>
    <property type="project" value="TreeGrafter"/>
</dbReference>
<dbReference type="InterPro" id="IPR015422">
    <property type="entry name" value="PyrdxlP-dep_Trfase_small"/>
</dbReference>
<dbReference type="PANTHER" id="PTHR11986">
    <property type="entry name" value="AMINOTRANSFERASE CLASS III"/>
    <property type="match status" value="1"/>
</dbReference>
<dbReference type="PROSITE" id="PS00600">
    <property type="entry name" value="AA_TRANSFER_CLASS_3"/>
    <property type="match status" value="1"/>
</dbReference>
<dbReference type="InterPro" id="IPR049704">
    <property type="entry name" value="Aminotrans_3_PPA_site"/>
</dbReference>
<keyword evidence="5 9" id="KW-0032">Aminotransferase</keyword>
<dbReference type="Gene3D" id="3.40.640.10">
    <property type="entry name" value="Type I PLP-dependent aspartate aminotransferase-like (Major domain)"/>
    <property type="match status" value="1"/>
</dbReference>
<name>A0A7S3CQ06_9SPIT</name>
<dbReference type="InterPro" id="IPR005814">
    <property type="entry name" value="Aminotrans_3"/>
</dbReference>
<dbReference type="AlphaFoldDB" id="A0A7S3CQ06"/>
<dbReference type="PANTHER" id="PTHR11986:SF18">
    <property type="entry name" value="ORNITHINE AMINOTRANSFERASE, MITOCHONDRIAL"/>
    <property type="match status" value="1"/>
</dbReference>
<dbReference type="InterPro" id="IPR050103">
    <property type="entry name" value="Class-III_PLP-dep_AT"/>
</dbReference>
<dbReference type="GO" id="GO:0042802">
    <property type="term" value="F:identical protein binding"/>
    <property type="evidence" value="ECO:0007669"/>
    <property type="project" value="TreeGrafter"/>
</dbReference>
<dbReference type="UniPathway" id="UPA00098">
    <property type="reaction ID" value="UER00358"/>
</dbReference>
<reference evidence="10" key="1">
    <citation type="submission" date="2021-01" db="EMBL/GenBank/DDBJ databases">
        <authorList>
            <person name="Corre E."/>
            <person name="Pelletier E."/>
            <person name="Niang G."/>
            <person name="Scheremetjew M."/>
            <person name="Finn R."/>
            <person name="Kale V."/>
            <person name="Holt S."/>
            <person name="Cochrane G."/>
            <person name="Meng A."/>
            <person name="Brown T."/>
            <person name="Cohen L."/>
        </authorList>
    </citation>
    <scope>NUCLEOTIDE SEQUENCE</scope>
    <source>
        <strain evidence="10">Ras09</strain>
    </source>
</reference>
<dbReference type="GO" id="GO:0030170">
    <property type="term" value="F:pyridoxal phosphate binding"/>
    <property type="evidence" value="ECO:0007669"/>
    <property type="project" value="InterPro"/>
</dbReference>
<dbReference type="EC" id="2.6.1.13" evidence="4 9"/>
<proteinExistence type="inferred from homology"/>
<dbReference type="EMBL" id="HBIA01011705">
    <property type="protein sequence ID" value="CAE0234135.1"/>
    <property type="molecule type" value="Transcribed_RNA"/>
</dbReference>
<comment type="catalytic activity">
    <reaction evidence="9">
        <text>a 2-oxocarboxylate + L-ornithine = L-glutamate 5-semialdehyde + an L-alpha-amino acid</text>
        <dbReference type="Rhea" id="RHEA:13877"/>
        <dbReference type="ChEBI" id="CHEBI:35179"/>
        <dbReference type="ChEBI" id="CHEBI:46911"/>
        <dbReference type="ChEBI" id="CHEBI:58066"/>
        <dbReference type="ChEBI" id="CHEBI:59869"/>
        <dbReference type="EC" id="2.6.1.13"/>
    </reaction>
</comment>